<dbReference type="PANTHER" id="PTHR30146">
    <property type="entry name" value="LACI-RELATED TRANSCRIPTIONAL REPRESSOR"/>
    <property type="match status" value="1"/>
</dbReference>
<organism evidence="5 6">
    <name type="scientific">Vibrio cholerae</name>
    <dbReference type="NCBI Taxonomy" id="666"/>
    <lineage>
        <taxon>Bacteria</taxon>
        <taxon>Pseudomonadati</taxon>
        <taxon>Pseudomonadota</taxon>
        <taxon>Gammaproteobacteria</taxon>
        <taxon>Vibrionales</taxon>
        <taxon>Vibrionaceae</taxon>
        <taxon>Vibrio</taxon>
    </lineage>
</organism>
<protein>
    <submittedName>
        <fullName evidence="5">Transcriptional regulator</fullName>
    </submittedName>
</protein>
<reference evidence="5 6" key="1">
    <citation type="submission" date="2015-07" db="EMBL/GenBank/DDBJ databases">
        <authorList>
            <consortium name="Pathogen Informatics"/>
        </authorList>
    </citation>
    <scope>NUCLEOTIDE SEQUENCE [LARGE SCALE GENOMIC DNA]</scope>
    <source>
        <strain evidence="5 6">A325</strain>
    </source>
</reference>
<dbReference type="Gene3D" id="3.40.50.2300">
    <property type="match status" value="2"/>
</dbReference>
<dbReference type="Pfam" id="PF13377">
    <property type="entry name" value="Peripla_BP_3"/>
    <property type="match status" value="1"/>
</dbReference>
<dbReference type="Proteomes" id="UP000046067">
    <property type="component" value="Unassembled WGS sequence"/>
</dbReference>
<dbReference type="InterPro" id="IPR046335">
    <property type="entry name" value="LacI/GalR-like_sensor"/>
</dbReference>
<keyword evidence="1" id="KW-0805">Transcription regulation</keyword>
<accession>A0A655WUM5</accession>
<dbReference type="InterPro" id="IPR000843">
    <property type="entry name" value="HTH_LacI"/>
</dbReference>
<dbReference type="Pfam" id="PF00356">
    <property type="entry name" value="LacI"/>
    <property type="match status" value="1"/>
</dbReference>
<evidence type="ECO:0000313" key="5">
    <source>
        <dbReference type="EMBL" id="CSB97026.1"/>
    </source>
</evidence>
<dbReference type="InterPro" id="IPR028082">
    <property type="entry name" value="Peripla_BP_I"/>
</dbReference>
<dbReference type="SUPFAM" id="SSF53822">
    <property type="entry name" value="Periplasmic binding protein-like I"/>
    <property type="match status" value="1"/>
</dbReference>
<dbReference type="SMART" id="SM00354">
    <property type="entry name" value="HTH_LACI"/>
    <property type="match status" value="1"/>
</dbReference>
<sequence>MRYTHAHSHVVVRCRSLKSSQIAKVEMSETRKRRSTGNVTLADVAKQAGVGTMTVSRALRTPDLVSEKLREKIQQVVDELGYIPNKAAGALASAESYSIALILPSLVEKSCAHFLPNFQHTLNKAGYQLLLGYSGYSVEQEEKLLCTFLEDRPAGVVLFGSHHSERTHQLLSSTNAHVLEIAELNSAARYMNIGVDYFEVGKLCTRHLIEQGFKNIGFIGARGNHSTLQKKLHGWQSAMIESYLTPDHFLTTHEAPSAQLGAEGLAKLLLRDSSLDALVCSHEEIAIGALFECHRRVLKVPSDIAIISLEGSSMAEHAFPSLSCAEYDYEKMGNRAAEKLLHAIKGDRFEAVTNLGFQLKRRASTLIK</sequence>
<name>A0A655WUM5_VIBCL</name>
<evidence type="ECO:0000256" key="3">
    <source>
        <dbReference type="ARBA" id="ARBA00023163"/>
    </source>
</evidence>
<dbReference type="CDD" id="cd01392">
    <property type="entry name" value="HTH_LacI"/>
    <property type="match status" value="1"/>
</dbReference>
<keyword evidence="3" id="KW-0804">Transcription</keyword>
<dbReference type="PROSITE" id="PS00356">
    <property type="entry name" value="HTH_LACI_1"/>
    <property type="match status" value="1"/>
</dbReference>
<evidence type="ECO:0000313" key="6">
    <source>
        <dbReference type="Proteomes" id="UP000046067"/>
    </source>
</evidence>
<evidence type="ECO:0000256" key="2">
    <source>
        <dbReference type="ARBA" id="ARBA00023125"/>
    </source>
</evidence>
<dbReference type="CDD" id="cd01575">
    <property type="entry name" value="PBP1_GntR"/>
    <property type="match status" value="1"/>
</dbReference>
<dbReference type="PROSITE" id="PS50932">
    <property type="entry name" value="HTH_LACI_2"/>
    <property type="match status" value="1"/>
</dbReference>
<dbReference type="InterPro" id="IPR010982">
    <property type="entry name" value="Lambda_DNA-bd_dom_sf"/>
</dbReference>
<dbReference type="GO" id="GO:0000976">
    <property type="term" value="F:transcription cis-regulatory region binding"/>
    <property type="evidence" value="ECO:0007669"/>
    <property type="project" value="TreeGrafter"/>
</dbReference>
<dbReference type="AlphaFoldDB" id="A0A655WUM5"/>
<proteinExistence type="predicted"/>
<gene>
    <name evidence="5" type="primary">gntR_1</name>
    <name evidence="5" type="ORF">ERS013201_01444</name>
</gene>
<evidence type="ECO:0000259" key="4">
    <source>
        <dbReference type="PROSITE" id="PS50932"/>
    </source>
</evidence>
<dbReference type="Gene3D" id="1.10.260.40">
    <property type="entry name" value="lambda repressor-like DNA-binding domains"/>
    <property type="match status" value="1"/>
</dbReference>
<keyword evidence="2" id="KW-0238">DNA-binding</keyword>
<dbReference type="GO" id="GO:0003700">
    <property type="term" value="F:DNA-binding transcription factor activity"/>
    <property type="evidence" value="ECO:0007669"/>
    <property type="project" value="TreeGrafter"/>
</dbReference>
<dbReference type="SUPFAM" id="SSF47413">
    <property type="entry name" value="lambda repressor-like DNA-binding domains"/>
    <property type="match status" value="1"/>
</dbReference>
<dbReference type="EMBL" id="CWQJ01000007">
    <property type="protein sequence ID" value="CSB97026.1"/>
    <property type="molecule type" value="Genomic_DNA"/>
</dbReference>
<feature type="domain" description="HTH lacI-type" evidence="4">
    <location>
        <begin position="39"/>
        <end position="93"/>
    </location>
</feature>
<dbReference type="PANTHER" id="PTHR30146:SF33">
    <property type="entry name" value="TRANSCRIPTIONAL REGULATOR"/>
    <property type="match status" value="1"/>
</dbReference>
<evidence type="ECO:0000256" key="1">
    <source>
        <dbReference type="ARBA" id="ARBA00023015"/>
    </source>
</evidence>